<evidence type="ECO:0000313" key="3">
    <source>
        <dbReference type="Proteomes" id="UP001500751"/>
    </source>
</evidence>
<feature type="compositionally biased region" description="Basic and acidic residues" evidence="1">
    <location>
        <begin position="1"/>
        <end position="20"/>
    </location>
</feature>
<organism evidence="2 3">
    <name type="scientific">Catenulispora yoronensis</name>
    <dbReference type="NCBI Taxonomy" id="450799"/>
    <lineage>
        <taxon>Bacteria</taxon>
        <taxon>Bacillati</taxon>
        <taxon>Actinomycetota</taxon>
        <taxon>Actinomycetes</taxon>
        <taxon>Catenulisporales</taxon>
        <taxon>Catenulisporaceae</taxon>
        <taxon>Catenulispora</taxon>
    </lineage>
</organism>
<reference evidence="2 3" key="1">
    <citation type="journal article" date="2019" name="Int. J. Syst. Evol. Microbiol.">
        <title>The Global Catalogue of Microorganisms (GCM) 10K type strain sequencing project: providing services to taxonomists for standard genome sequencing and annotation.</title>
        <authorList>
            <consortium name="The Broad Institute Genomics Platform"/>
            <consortium name="The Broad Institute Genome Sequencing Center for Infectious Disease"/>
            <person name="Wu L."/>
            <person name="Ma J."/>
        </authorList>
    </citation>
    <scope>NUCLEOTIDE SEQUENCE [LARGE SCALE GENOMIC DNA]</scope>
    <source>
        <strain evidence="2 3">JCM 16014</strain>
    </source>
</reference>
<dbReference type="Proteomes" id="UP001500751">
    <property type="component" value="Unassembled WGS sequence"/>
</dbReference>
<proteinExistence type="predicted"/>
<gene>
    <name evidence="2" type="ORF">GCM10009839_59250</name>
</gene>
<dbReference type="RefSeq" id="WP_344668960.1">
    <property type="nucleotide sequence ID" value="NZ_BAAAQN010000041.1"/>
</dbReference>
<accession>A0ABN2V0F0</accession>
<protein>
    <submittedName>
        <fullName evidence="2">Uncharacterized protein</fullName>
    </submittedName>
</protein>
<name>A0ABN2V0F0_9ACTN</name>
<feature type="region of interest" description="Disordered" evidence="1">
    <location>
        <begin position="1"/>
        <end position="27"/>
    </location>
</feature>
<keyword evidence="3" id="KW-1185">Reference proteome</keyword>
<evidence type="ECO:0000256" key="1">
    <source>
        <dbReference type="SAM" id="MobiDB-lite"/>
    </source>
</evidence>
<comment type="caution">
    <text evidence="2">The sequence shown here is derived from an EMBL/GenBank/DDBJ whole genome shotgun (WGS) entry which is preliminary data.</text>
</comment>
<dbReference type="EMBL" id="BAAAQN010000041">
    <property type="protein sequence ID" value="GAA2046792.1"/>
    <property type="molecule type" value="Genomic_DNA"/>
</dbReference>
<sequence length="105" mass="11077">MTAERDRRAGDRAGRDRARDNAAGLRRPAGQISALTGLPRGAAGGLAALRDALGTGDAADLIKPLAEAIPHLEAGHPALAAHLDAVEEHADERRRETLRRQYAGD</sequence>
<evidence type="ECO:0000313" key="2">
    <source>
        <dbReference type="EMBL" id="GAA2046792.1"/>
    </source>
</evidence>